<dbReference type="EMBL" id="CP030050">
    <property type="protein sequence ID" value="QOZ71761.1"/>
    <property type="molecule type" value="Genomic_DNA"/>
</dbReference>
<organism evidence="1 2">
    <name type="scientific">Bradyrhizobium arachidis</name>
    <dbReference type="NCBI Taxonomy" id="858423"/>
    <lineage>
        <taxon>Bacteria</taxon>
        <taxon>Pseudomonadati</taxon>
        <taxon>Pseudomonadota</taxon>
        <taxon>Alphaproteobacteria</taxon>
        <taxon>Hyphomicrobiales</taxon>
        <taxon>Nitrobacteraceae</taxon>
        <taxon>Bradyrhizobium</taxon>
    </lineage>
</organism>
<accession>A0AAE7NWV4</accession>
<sequence>MPDRVCLDDHDPYLGMKRSPALGGYGGLGGGAAQASHRRRCRPADSSFDHVEEFLCVWRRQTDSISTGKSEVGHTAQ</sequence>
<evidence type="ECO:0000313" key="1">
    <source>
        <dbReference type="EMBL" id="QOZ71761.1"/>
    </source>
</evidence>
<proteinExistence type="predicted"/>
<protein>
    <submittedName>
        <fullName evidence="1">Uncharacterized protein</fullName>
    </submittedName>
</protein>
<gene>
    <name evidence="1" type="ORF">WN72_39815</name>
</gene>
<dbReference type="AlphaFoldDB" id="A0AAE7NWV4"/>
<reference evidence="1 2" key="1">
    <citation type="submission" date="2018-06" db="EMBL/GenBank/DDBJ databases">
        <title>Comparative genomics of Bradyrhizobium nodulating Arachidis hypogaea.</title>
        <authorList>
            <person name="Li Y."/>
        </authorList>
    </citation>
    <scope>NUCLEOTIDE SEQUENCE [LARGE SCALE GENOMIC DNA]</scope>
    <source>
        <strain evidence="1 2">CCBAU 051107</strain>
    </source>
</reference>
<dbReference type="Proteomes" id="UP000594015">
    <property type="component" value="Chromosome"/>
</dbReference>
<evidence type="ECO:0000313" key="2">
    <source>
        <dbReference type="Proteomes" id="UP000594015"/>
    </source>
</evidence>
<dbReference type="KEGG" id="barh:WN72_39815"/>
<name>A0AAE7NWV4_9BRAD</name>